<organism evidence="2 3">
    <name type="scientific">Archaeoglobus sulfaticallidus PM70-1</name>
    <dbReference type="NCBI Taxonomy" id="387631"/>
    <lineage>
        <taxon>Archaea</taxon>
        <taxon>Methanobacteriati</taxon>
        <taxon>Methanobacteriota</taxon>
        <taxon>Archaeoglobi</taxon>
        <taxon>Archaeoglobales</taxon>
        <taxon>Archaeoglobaceae</taxon>
        <taxon>Archaeoglobus</taxon>
    </lineage>
</organism>
<feature type="transmembrane region" description="Helical" evidence="1">
    <location>
        <begin position="64"/>
        <end position="85"/>
    </location>
</feature>
<dbReference type="OrthoDB" id="374651at2157"/>
<dbReference type="AlphaFoldDB" id="N0BNW6"/>
<evidence type="ECO:0000256" key="1">
    <source>
        <dbReference type="SAM" id="Phobius"/>
    </source>
</evidence>
<sequence length="90" mass="10092">MKKAATILGCVAGICIQVGLLYGYNYIFVLLSYPALLTLGQLFTYIFQTGEAIGFHIPLTYFPLIHSASIPIFYALIGFVIGYFLKYRKK</sequence>
<evidence type="ECO:0000313" key="2">
    <source>
        <dbReference type="EMBL" id="AGK62015.1"/>
    </source>
</evidence>
<dbReference type="HOGENOM" id="CLU_2433683_0_0_2"/>
<keyword evidence="1" id="KW-0472">Membrane</keyword>
<name>N0BNW6_9EURY</name>
<dbReference type="KEGG" id="ast:Asulf_02053"/>
<dbReference type="GeneID" id="15393688"/>
<dbReference type="RefSeq" id="WP_015591611.1">
    <property type="nucleotide sequence ID" value="NC_021169.1"/>
</dbReference>
<evidence type="ECO:0000313" key="3">
    <source>
        <dbReference type="Proteomes" id="UP000013307"/>
    </source>
</evidence>
<keyword evidence="1" id="KW-0812">Transmembrane</keyword>
<accession>N0BNW6</accession>
<reference evidence="2 3" key="1">
    <citation type="journal article" date="2013" name="Genome Announc.">
        <title>Complete Genome Sequence of the Thermophilic and Facultatively Chemolithoautotrophic Sulfate Reducer Archaeoglobus sulfaticallidus Strain PM70-1T.</title>
        <authorList>
            <person name="Stokke R."/>
            <person name="Hocking W.P."/>
            <person name="Steinsbu B.O."/>
            <person name="Steen I.H."/>
        </authorList>
    </citation>
    <scope>NUCLEOTIDE SEQUENCE [LARGE SCALE GENOMIC DNA]</scope>
    <source>
        <strain evidence="2">PM70-1</strain>
    </source>
</reference>
<proteinExistence type="predicted"/>
<keyword evidence="3" id="KW-1185">Reference proteome</keyword>
<protein>
    <submittedName>
        <fullName evidence="2">Uncharacterized protein</fullName>
    </submittedName>
</protein>
<keyword evidence="1" id="KW-1133">Transmembrane helix</keyword>
<dbReference type="STRING" id="387631.Asulf_02053"/>
<gene>
    <name evidence="2" type="ORF">Asulf_02053</name>
</gene>
<dbReference type="Proteomes" id="UP000013307">
    <property type="component" value="Chromosome"/>
</dbReference>
<dbReference type="EMBL" id="CP005290">
    <property type="protein sequence ID" value="AGK62015.1"/>
    <property type="molecule type" value="Genomic_DNA"/>
</dbReference>